<feature type="coiled-coil region" evidence="1">
    <location>
        <begin position="208"/>
        <end position="270"/>
    </location>
</feature>
<reference evidence="3" key="1">
    <citation type="submission" date="2023-09" db="UniProtKB">
        <authorList>
            <consortium name="Ensembl"/>
        </authorList>
    </citation>
    <scope>IDENTIFICATION</scope>
</reference>
<evidence type="ECO:0000256" key="1">
    <source>
        <dbReference type="SAM" id="Coils"/>
    </source>
</evidence>
<feature type="region of interest" description="Disordered" evidence="2">
    <location>
        <begin position="94"/>
        <end position="117"/>
    </location>
</feature>
<keyword evidence="1" id="KW-0175">Coiled coil</keyword>
<gene>
    <name evidence="3" type="primary">WWC2</name>
</gene>
<accession>A0A8C0DY23</accession>
<protein>
    <submittedName>
        <fullName evidence="3">WW and C2 domain containing 2</fullName>
    </submittedName>
</protein>
<evidence type="ECO:0000313" key="3">
    <source>
        <dbReference type="Ensembl" id="ENSBMSP00010028375.1"/>
    </source>
</evidence>
<dbReference type="GeneTree" id="ENSGT00410000025556"/>
<evidence type="ECO:0000256" key="2">
    <source>
        <dbReference type="SAM" id="MobiDB-lite"/>
    </source>
</evidence>
<organism evidence="3">
    <name type="scientific">Balaenoptera musculus</name>
    <name type="common">Blue whale</name>
    <dbReference type="NCBI Taxonomy" id="9771"/>
    <lineage>
        <taxon>Eukaryota</taxon>
        <taxon>Metazoa</taxon>
        <taxon>Chordata</taxon>
        <taxon>Craniata</taxon>
        <taxon>Vertebrata</taxon>
        <taxon>Euteleostomi</taxon>
        <taxon>Mammalia</taxon>
        <taxon>Eutheria</taxon>
        <taxon>Laurasiatheria</taxon>
        <taxon>Artiodactyla</taxon>
        <taxon>Whippomorpha</taxon>
        <taxon>Cetacea</taxon>
        <taxon>Mysticeti</taxon>
        <taxon>Balaenopteridae</taxon>
        <taxon>Balaenoptera</taxon>
    </lineage>
</organism>
<sequence>MPRLRDHGAPLPDNGIACCFTHRLTMLREASDEIVAEEGAEVKLAEGSCCAEDVSSCPSVPEMNEDTSKTENNCANDLGSQPAAGVPALVDKETNTDEAGSASVAVRPKDRSGLSARQRPFVRSSVIVRSQTFSPGERSQYVCRLNRSDSDSSTLAKKSLFVRNSTERRSLRVKRAVCQPVLRRAAPECPVRTSLDLELDLQASLTRQSRLNDELQALRGLRQKLEDLKAQGETDLPPGVLEDERFQKLLRQAEKQAEQSREEQKQDLNAEKLMRQVSKDVCRLREQSRKVPRQVQSFREKIAYFTRAKISIPSLPADDV</sequence>
<proteinExistence type="predicted"/>
<name>A0A8C0DY23_BALMU</name>
<dbReference type="Ensembl" id="ENSBMST00010031228.1">
    <property type="protein sequence ID" value="ENSBMSP00010028375.1"/>
    <property type="gene ID" value="ENSBMSG00010020554.1"/>
</dbReference>
<dbReference type="AlphaFoldDB" id="A0A8C0DY23"/>